<evidence type="ECO:0000313" key="3">
    <source>
        <dbReference type="Proteomes" id="UP000273022"/>
    </source>
</evidence>
<dbReference type="AlphaFoldDB" id="A0A3A6UC88"/>
<dbReference type="RefSeq" id="WP_121851957.1">
    <property type="nucleotide sequence ID" value="NZ_CP037952.1"/>
</dbReference>
<accession>A0A3A6UC88</accession>
<proteinExistence type="predicted"/>
<protein>
    <submittedName>
        <fullName evidence="2">Uncharacterized protein</fullName>
    </submittedName>
</protein>
<name>A0A3A6UC88_9GAMM</name>
<dbReference type="OrthoDB" id="5769186at2"/>
<feature type="region of interest" description="Disordered" evidence="1">
    <location>
        <begin position="139"/>
        <end position="165"/>
    </location>
</feature>
<comment type="caution">
    <text evidence="2">The sequence shown here is derived from an EMBL/GenBank/DDBJ whole genome shotgun (WGS) entry which is preliminary data.</text>
</comment>
<keyword evidence="3" id="KW-1185">Reference proteome</keyword>
<dbReference type="EMBL" id="QYYH01000006">
    <property type="protein sequence ID" value="RJY19239.1"/>
    <property type="molecule type" value="Genomic_DNA"/>
</dbReference>
<reference evidence="2 3" key="1">
    <citation type="submission" date="2018-09" db="EMBL/GenBank/DDBJ databases">
        <title>Phylogeny of the Shewanellaceae, and recommendation for two new genera, Pseudoshewanella and Parashewanella.</title>
        <authorList>
            <person name="Wang G."/>
        </authorList>
    </citation>
    <scope>NUCLEOTIDE SEQUENCE [LARGE SCALE GENOMIC DNA]</scope>
    <source>
        <strain evidence="2 3">KCTC 22492</strain>
    </source>
</reference>
<gene>
    <name evidence="2" type="ORF">D5R81_01855</name>
</gene>
<organism evidence="2 3">
    <name type="scientific">Parashewanella spongiae</name>
    <dbReference type="NCBI Taxonomy" id="342950"/>
    <lineage>
        <taxon>Bacteria</taxon>
        <taxon>Pseudomonadati</taxon>
        <taxon>Pseudomonadota</taxon>
        <taxon>Gammaproteobacteria</taxon>
        <taxon>Alteromonadales</taxon>
        <taxon>Shewanellaceae</taxon>
        <taxon>Parashewanella</taxon>
    </lineage>
</organism>
<sequence>MSSQFDTAFINQLQSDAWENIQSYQDPDTPDALSQYTSKMKQVLLADVSILVSLPEYLTVALFGNVRFPDASQKKWKNWLANETSPTWDEFKVNVAFNNDDIPLVKAVKEHSEKLLIQSTAAVYLLMFDDKLSTEKNEATDADFNEKYDEQSEDYSDHYDQDENY</sequence>
<dbReference type="Proteomes" id="UP000273022">
    <property type="component" value="Unassembled WGS sequence"/>
</dbReference>
<evidence type="ECO:0000256" key="1">
    <source>
        <dbReference type="SAM" id="MobiDB-lite"/>
    </source>
</evidence>
<evidence type="ECO:0000313" key="2">
    <source>
        <dbReference type="EMBL" id="RJY19239.1"/>
    </source>
</evidence>